<organism evidence="1 2">
    <name type="scientific">Stachybotrys elegans</name>
    <dbReference type="NCBI Taxonomy" id="80388"/>
    <lineage>
        <taxon>Eukaryota</taxon>
        <taxon>Fungi</taxon>
        <taxon>Dikarya</taxon>
        <taxon>Ascomycota</taxon>
        <taxon>Pezizomycotina</taxon>
        <taxon>Sordariomycetes</taxon>
        <taxon>Hypocreomycetidae</taxon>
        <taxon>Hypocreales</taxon>
        <taxon>Stachybotryaceae</taxon>
        <taxon>Stachybotrys</taxon>
    </lineage>
</organism>
<name>A0A8K0SY40_9HYPO</name>
<gene>
    <name evidence="1" type="ORF">B0I35DRAFT_476139</name>
</gene>
<protein>
    <submittedName>
        <fullName evidence="1">Kinetochore complex Sim4 subunit Fta1-domain-containing protein</fullName>
    </submittedName>
</protein>
<dbReference type="EMBL" id="JAGPNK010000003">
    <property type="protein sequence ID" value="KAH7324937.1"/>
    <property type="molecule type" value="Genomic_DNA"/>
</dbReference>
<dbReference type="Proteomes" id="UP000813444">
    <property type="component" value="Unassembled WGS sequence"/>
</dbReference>
<accession>A0A8K0SY40</accession>
<proteinExistence type="predicted"/>
<dbReference type="AlphaFoldDB" id="A0A8K0SY40"/>
<comment type="caution">
    <text evidence="1">The sequence shown here is derived from an EMBL/GenBank/DDBJ whole genome shotgun (WGS) entry which is preliminary data.</text>
</comment>
<evidence type="ECO:0000313" key="1">
    <source>
        <dbReference type="EMBL" id="KAH7324937.1"/>
    </source>
</evidence>
<keyword evidence="2" id="KW-1185">Reference proteome</keyword>
<evidence type="ECO:0000313" key="2">
    <source>
        <dbReference type="Proteomes" id="UP000813444"/>
    </source>
</evidence>
<sequence>MAPSRPRISDVSHTPTLSSSGVLRAANQDIPPFFNTTFSTHRVSPLFLGSEGLTPARLAQLAHRLRDILVGDVVRGIQIGLESTDTPVGQVGPLRAVKIRWFHASEVLGEDVDSSEPQLLELQDKGLWIEIRHENAVYVALLIPATTNPTPAPTHLGWQSQTAETPSSPDNDRFLHLPLMLMRMPLALKQVISSWLSDTFDCRVSKLALGTRTLVNVLEGWMRTSELSTKGPDLVVTLAFNAPLADKTDESDTNKGENAQSVVAGLRTMDITMSPLEVRRFTRAGTYASGESAVPWSGDSRERRTLAGGNTDDGWAWREDKVGPKQPFTDALARYLDHHLALNLFHPSVRIVQISCGGFVLGQSRLKIIRHGDRSGDLSRASWMFITQLGQRVVGDELPSVF</sequence>
<dbReference type="Pfam" id="PF13092">
    <property type="entry name" value="CENP-L"/>
    <property type="match status" value="1"/>
</dbReference>
<dbReference type="InterPro" id="IPR025204">
    <property type="entry name" value="CENP-L"/>
</dbReference>
<reference evidence="1" key="1">
    <citation type="journal article" date="2021" name="Nat. Commun.">
        <title>Genetic determinants of endophytism in the Arabidopsis root mycobiome.</title>
        <authorList>
            <person name="Mesny F."/>
            <person name="Miyauchi S."/>
            <person name="Thiergart T."/>
            <person name="Pickel B."/>
            <person name="Atanasova L."/>
            <person name="Karlsson M."/>
            <person name="Huettel B."/>
            <person name="Barry K.W."/>
            <person name="Haridas S."/>
            <person name="Chen C."/>
            <person name="Bauer D."/>
            <person name="Andreopoulos W."/>
            <person name="Pangilinan J."/>
            <person name="LaButti K."/>
            <person name="Riley R."/>
            <person name="Lipzen A."/>
            <person name="Clum A."/>
            <person name="Drula E."/>
            <person name="Henrissat B."/>
            <person name="Kohler A."/>
            <person name="Grigoriev I.V."/>
            <person name="Martin F.M."/>
            <person name="Hacquard S."/>
        </authorList>
    </citation>
    <scope>NUCLEOTIDE SEQUENCE</scope>
    <source>
        <strain evidence="1">MPI-CAGE-CH-0235</strain>
    </source>
</reference>
<dbReference type="OrthoDB" id="8864979at2759"/>